<accession>A0A3A4KDB5</accession>
<keyword evidence="3" id="KW-1185">Reference proteome</keyword>
<dbReference type="SUPFAM" id="SSF53474">
    <property type="entry name" value="alpha/beta-Hydrolases"/>
    <property type="match status" value="1"/>
</dbReference>
<dbReference type="GO" id="GO:0047372">
    <property type="term" value="F:monoacylglycerol lipase activity"/>
    <property type="evidence" value="ECO:0007669"/>
    <property type="project" value="TreeGrafter"/>
</dbReference>
<keyword evidence="2" id="KW-0378">Hydrolase</keyword>
<dbReference type="Proteomes" id="UP000266677">
    <property type="component" value="Unassembled WGS sequence"/>
</dbReference>
<dbReference type="GO" id="GO:0046464">
    <property type="term" value="P:acylglycerol catabolic process"/>
    <property type="evidence" value="ECO:0007669"/>
    <property type="project" value="TreeGrafter"/>
</dbReference>
<dbReference type="Gene3D" id="3.40.50.1820">
    <property type="entry name" value="alpha/beta hydrolase"/>
    <property type="match status" value="1"/>
</dbReference>
<dbReference type="PRINTS" id="PR00412">
    <property type="entry name" value="EPOXHYDRLASE"/>
</dbReference>
<evidence type="ECO:0000313" key="2">
    <source>
        <dbReference type="EMBL" id="RJO78433.1"/>
    </source>
</evidence>
<feature type="domain" description="AB hydrolase-1" evidence="1">
    <location>
        <begin position="24"/>
        <end position="272"/>
    </location>
</feature>
<organism evidence="2 3">
    <name type="scientific">Nocardia panacis</name>
    <dbReference type="NCBI Taxonomy" id="2340916"/>
    <lineage>
        <taxon>Bacteria</taxon>
        <taxon>Bacillati</taxon>
        <taxon>Actinomycetota</taxon>
        <taxon>Actinomycetes</taxon>
        <taxon>Mycobacteriales</taxon>
        <taxon>Nocardiaceae</taxon>
        <taxon>Nocardia</taxon>
    </lineage>
</organism>
<dbReference type="PANTHER" id="PTHR43798">
    <property type="entry name" value="MONOACYLGLYCEROL LIPASE"/>
    <property type="match status" value="1"/>
</dbReference>
<proteinExistence type="predicted"/>
<evidence type="ECO:0000313" key="3">
    <source>
        <dbReference type="Proteomes" id="UP000266677"/>
    </source>
</evidence>
<name>A0A3A4KDB5_9NOCA</name>
<dbReference type="GO" id="GO:0016020">
    <property type="term" value="C:membrane"/>
    <property type="evidence" value="ECO:0007669"/>
    <property type="project" value="TreeGrafter"/>
</dbReference>
<reference evidence="2 3" key="1">
    <citation type="submission" date="2018-09" db="EMBL/GenBank/DDBJ databases">
        <title>YIM PH21274 draft genome.</title>
        <authorList>
            <person name="Miao C."/>
        </authorList>
    </citation>
    <scope>NUCLEOTIDE SEQUENCE [LARGE SCALE GENOMIC DNA]</scope>
    <source>
        <strain evidence="2 3">YIM PH 21724</strain>
    </source>
</reference>
<evidence type="ECO:0000259" key="1">
    <source>
        <dbReference type="Pfam" id="PF12697"/>
    </source>
</evidence>
<dbReference type="Pfam" id="PF12697">
    <property type="entry name" value="Abhydrolase_6"/>
    <property type="match status" value="1"/>
</dbReference>
<dbReference type="InterPro" id="IPR000639">
    <property type="entry name" value="Epox_hydrolase-like"/>
</dbReference>
<dbReference type="InterPro" id="IPR050266">
    <property type="entry name" value="AB_hydrolase_sf"/>
</dbReference>
<sequence>MDSWYPHRGHRVYVREEGAAGPDLLCLHGFPTSGRDWRAIMPALRTRFRVLAPDMLGFGRSAKPRHYPYSILDQADLHENLLRAKGIRRAHLLAHDYGDSVAQELLVRARARAAAGDHSLRLASVCLLNGGLFPEAHHPLIQQRLLAGPLGPALSALTTETLFTRALSSVFIDPPEPAELRRDWLLWCARHGHRNTHRLLGYLAERRRYRARWVGVLENSAVPLRFVCGLADPVSGSDMADRYRLLVSDPDLVAFPDVGHYPQLEAPGRTLAAFLDFHDTRVDP</sequence>
<dbReference type="OrthoDB" id="334507at2"/>
<dbReference type="InterPro" id="IPR000073">
    <property type="entry name" value="AB_hydrolase_1"/>
</dbReference>
<comment type="caution">
    <text evidence="2">The sequence shown here is derived from an EMBL/GenBank/DDBJ whole genome shotgun (WGS) entry which is preliminary data.</text>
</comment>
<dbReference type="AlphaFoldDB" id="A0A3A4KDB5"/>
<gene>
    <name evidence="2" type="ORF">D5S18_05985</name>
</gene>
<dbReference type="PANTHER" id="PTHR43798:SF33">
    <property type="entry name" value="HYDROLASE, PUTATIVE (AFU_ORTHOLOGUE AFUA_2G14860)-RELATED"/>
    <property type="match status" value="1"/>
</dbReference>
<dbReference type="RefSeq" id="WP_120038797.1">
    <property type="nucleotide sequence ID" value="NZ_QZFU01000013.1"/>
</dbReference>
<dbReference type="InterPro" id="IPR029058">
    <property type="entry name" value="AB_hydrolase_fold"/>
</dbReference>
<protein>
    <submittedName>
        <fullName evidence="2">Alpha/beta hydrolase</fullName>
    </submittedName>
</protein>
<dbReference type="EMBL" id="QZFU01000013">
    <property type="protein sequence ID" value="RJO78433.1"/>
    <property type="molecule type" value="Genomic_DNA"/>
</dbReference>